<proteinExistence type="predicted"/>
<dbReference type="EMBL" id="JBFARM010000003">
    <property type="protein sequence ID" value="MEV4286187.1"/>
    <property type="molecule type" value="Genomic_DNA"/>
</dbReference>
<protein>
    <submittedName>
        <fullName evidence="1">Uncharacterized protein</fullName>
    </submittedName>
</protein>
<dbReference type="Proteomes" id="UP001552427">
    <property type="component" value="Unassembled WGS sequence"/>
</dbReference>
<accession>A0ABV3H0X2</accession>
<name>A0ABV3H0X2_9ACTN</name>
<keyword evidence="2" id="KW-1185">Reference proteome</keyword>
<evidence type="ECO:0000313" key="1">
    <source>
        <dbReference type="EMBL" id="MEV4286187.1"/>
    </source>
</evidence>
<sequence>MPGGILLVKSRITQRSPSGGGKAVTLTAMFKSDELTKEHIADFESKNPAIAINFIEYDGTRLNAMLASNEPSDFVRGAAAGCASGNAQEPATALDPYLDRPSGTSIHGVVGSGLKG</sequence>
<dbReference type="Gene3D" id="3.40.190.10">
    <property type="entry name" value="Periplasmic binding protein-like II"/>
    <property type="match status" value="1"/>
</dbReference>
<reference evidence="1 2" key="1">
    <citation type="submission" date="2024-06" db="EMBL/GenBank/DDBJ databases">
        <title>The Natural Products Discovery Center: Release of the First 8490 Sequenced Strains for Exploring Actinobacteria Biosynthetic Diversity.</title>
        <authorList>
            <person name="Kalkreuter E."/>
            <person name="Kautsar S.A."/>
            <person name="Yang D."/>
            <person name="Bader C.D."/>
            <person name="Teijaro C.N."/>
            <person name="Fluegel L."/>
            <person name="Davis C.M."/>
            <person name="Simpson J.R."/>
            <person name="Lauterbach L."/>
            <person name="Steele A.D."/>
            <person name="Gui C."/>
            <person name="Meng S."/>
            <person name="Li G."/>
            <person name="Viehrig K."/>
            <person name="Ye F."/>
            <person name="Su P."/>
            <person name="Kiefer A.F."/>
            <person name="Nichols A."/>
            <person name="Cepeda A.J."/>
            <person name="Yan W."/>
            <person name="Fan B."/>
            <person name="Jiang Y."/>
            <person name="Adhikari A."/>
            <person name="Zheng C.-J."/>
            <person name="Schuster L."/>
            <person name="Cowan T.M."/>
            <person name="Smanski M.J."/>
            <person name="Chevrette M.G."/>
            <person name="De Carvalho L.P.S."/>
            <person name="Shen B."/>
        </authorList>
    </citation>
    <scope>NUCLEOTIDE SEQUENCE [LARGE SCALE GENOMIC DNA]</scope>
    <source>
        <strain evidence="1 2">NPDC049574</strain>
    </source>
</reference>
<comment type="caution">
    <text evidence="1">The sequence shown here is derived from an EMBL/GenBank/DDBJ whole genome shotgun (WGS) entry which is preliminary data.</text>
</comment>
<evidence type="ECO:0000313" key="2">
    <source>
        <dbReference type="Proteomes" id="UP001552427"/>
    </source>
</evidence>
<organism evidence="1 2">
    <name type="scientific">Nonomuraea bangladeshensis</name>
    <dbReference type="NCBI Taxonomy" id="404385"/>
    <lineage>
        <taxon>Bacteria</taxon>
        <taxon>Bacillati</taxon>
        <taxon>Actinomycetota</taxon>
        <taxon>Actinomycetes</taxon>
        <taxon>Streptosporangiales</taxon>
        <taxon>Streptosporangiaceae</taxon>
        <taxon>Nonomuraea</taxon>
    </lineage>
</organism>
<dbReference type="RefSeq" id="WP_364447931.1">
    <property type="nucleotide sequence ID" value="NZ_JBFARM010000003.1"/>
</dbReference>
<dbReference type="SUPFAM" id="SSF53850">
    <property type="entry name" value="Periplasmic binding protein-like II"/>
    <property type="match status" value="1"/>
</dbReference>
<gene>
    <name evidence="1" type="ORF">AB0K40_11855</name>
</gene>